<dbReference type="InterPro" id="IPR005107">
    <property type="entry name" value="CO_DH_flav_C"/>
</dbReference>
<keyword evidence="1" id="KW-0285">Flavoprotein</keyword>
<gene>
    <name evidence="5" type="ORF">BL253_29790</name>
</gene>
<dbReference type="Gene3D" id="3.30.390.50">
    <property type="entry name" value="CO dehydrogenase flavoprotein, C-terminal domain"/>
    <property type="match status" value="1"/>
</dbReference>
<dbReference type="Gene3D" id="3.30.465.10">
    <property type="match status" value="1"/>
</dbReference>
<dbReference type="InterPro" id="IPR036318">
    <property type="entry name" value="FAD-bd_PCMH-like_sf"/>
</dbReference>
<dbReference type="FunFam" id="3.30.465.10:FF:000017">
    <property type="entry name" value="Xanthine dehydrogenase, FAD binding subunit"/>
    <property type="match status" value="1"/>
</dbReference>
<keyword evidence="3" id="KW-0560">Oxidoreductase</keyword>
<name>A0A1V2I333_9ACTN</name>
<evidence type="ECO:0000259" key="4">
    <source>
        <dbReference type="PROSITE" id="PS51387"/>
    </source>
</evidence>
<dbReference type="AlphaFoldDB" id="A0A1V2I333"/>
<organism evidence="5 6">
    <name type="scientific">Pseudofrankia asymbiotica</name>
    <dbReference type="NCBI Taxonomy" id="1834516"/>
    <lineage>
        <taxon>Bacteria</taxon>
        <taxon>Bacillati</taxon>
        <taxon>Actinomycetota</taxon>
        <taxon>Actinomycetes</taxon>
        <taxon>Frankiales</taxon>
        <taxon>Frankiaceae</taxon>
        <taxon>Pseudofrankia</taxon>
    </lineage>
</organism>
<proteinExistence type="predicted"/>
<dbReference type="GO" id="GO:0071949">
    <property type="term" value="F:FAD binding"/>
    <property type="evidence" value="ECO:0007669"/>
    <property type="project" value="InterPro"/>
</dbReference>
<protein>
    <submittedName>
        <fullName evidence="5">Carbon monoxide dehydrogenase</fullName>
    </submittedName>
</protein>
<dbReference type="Gene3D" id="3.30.43.10">
    <property type="entry name" value="Uridine Diphospho-n-acetylenolpyruvylglucosamine Reductase, domain 2"/>
    <property type="match status" value="1"/>
</dbReference>
<evidence type="ECO:0000256" key="3">
    <source>
        <dbReference type="ARBA" id="ARBA00023002"/>
    </source>
</evidence>
<dbReference type="InterPro" id="IPR036683">
    <property type="entry name" value="CO_DH_flav_C_dom_sf"/>
</dbReference>
<dbReference type="Pfam" id="PF00941">
    <property type="entry name" value="FAD_binding_5"/>
    <property type="match status" value="1"/>
</dbReference>
<dbReference type="RefSeq" id="WP_076820715.1">
    <property type="nucleotide sequence ID" value="NZ_MOMC01000069.1"/>
</dbReference>
<evidence type="ECO:0000256" key="2">
    <source>
        <dbReference type="ARBA" id="ARBA00022827"/>
    </source>
</evidence>
<accession>A0A1V2I333</accession>
<dbReference type="GO" id="GO:0016491">
    <property type="term" value="F:oxidoreductase activity"/>
    <property type="evidence" value="ECO:0007669"/>
    <property type="project" value="UniProtKB-KW"/>
</dbReference>
<dbReference type="InterPro" id="IPR051312">
    <property type="entry name" value="Diverse_Substr_Oxidored"/>
</dbReference>
<dbReference type="InterPro" id="IPR002346">
    <property type="entry name" value="Mopterin_DH_FAD-bd"/>
</dbReference>
<comment type="caution">
    <text evidence="5">The sequence shown here is derived from an EMBL/GenBank/DDBJ whole genome shotgun (WGS) entry which is preliminary data.</text>
</comment>
<reference evidence="6" key="1">
    <citation type="submission" date="2016-10" db="EMBL/GenBank/DDBJ databases">
        <title>Frankia sp. NRRL B-16386 Genome sequencing.</title>
        <authorList>
            <person name="Ghodhbane-Gtari F."/>
            <person name="Swanson E."/>
            <person name="Gueddou A."/>
            <person name="Hezbri K."/>
            <person name="Ktari K."/>
            <person name="Nouioui I."/>
            <person name="Morris K."/>
            <person name="Simpson S."/>
            <person name="Abebe-Akele F."/>
            <person name="Thomas K."/>
            <person name="Gtari M."/>
            <person name="Tisa L.S."/>
        </authorList>
    </citation>
    <scope>NUCLEOTIDE SEQUENCE [LARGE SCALE GENOMIC DNA]</scope>
    <source>
        <strain evidence="6">NRRL B-16386</strain>
    </source>
</reference>
<dbReference type="Proteomes" id="UP000188929">
    <property type="component" value="Unassembled WGS sequence"/>
</dbReference>
<keyword evidence="2" id="KW-0274">FAD</keyword>
<dbReference type="InterPro" id="IPR016167">
    <property type="entry name" value="FAD-bd_PCMH_sub1"/>
</dbReference>
<dbReference type="InterPro" id="IPR016166">
    <property type="entry name" value="FAD-bd_PCMH"/>
</dbReference>
<dbReference type="PROSITE" id="PS51387">
    <property type="entry name" value="FAD_PCMH"/>
    <property type="match status" value="1"/>
</dbReference>
<evidence type="ECO:0000313" key="5">
    <source>
        <dbReference type="EMBL" id="ONH24655.1"/>
    </source>
</evidence>
<dbReference type="EMBL" id="MOMC01000069">
    <property type="protein sequence ID" value="ONH24655.1"/>
    <property type="molecule type" value="Genomic_DNA"/>
</dbReference>
<dbReference type="SUPFAM" id="SSF56176">
    <property type="entry name" value="FAD-binding/transporter-associated domain-like"/>
    <property type="match status" value="1"/>
</dbReference>
<dbReference type="PANTHER" id="PTHR42659:SF2">
    <property type="entry name" value="XANTHINE DEHYDROGENASE SUBUNIT C-RELATED"/>
    <property type="match status" value="1"/>
</dbReference>
<keyword evidence="6" id="KW-1185">Reference proteome</keyword>
<dbReference type="SMART" id="SM01092">
    <property type="entry name" value="CO_deh_flav_C"/>
    <property type="match status" value="1"/>
</dbReference>
<sequence>MKPARFEYHRPGSVDEAAALLAELGDEAKILAGGQSLVPMLSLRLAYFDHLIDVSRLDGLRGITADGASLRVGAGTTEAAVGADAGVARAVPLLARATPLIGHFQIRNRGTLGGSIAHADPAAEYPAVALALDAELEAFSASAGRRVIPAAEFFTGLWSTALEPDELLVGVRFPVWTGRCGFAVEEFARRAGDFAIAGVVVALELDGDDRVARAAIGMLGLGSVPLRAPAAEAAAVGQRAGELDAAELGRLAMSGLEDIPADLQGSADYRVRVGAELVARAWVTASVEAAGSDRAGGMAASVGAIDG</sequence>
<evidence type="ECO:0000313" key="6">
    <source>
        <dbReference type="Proteomes" id="UP000188929"/>
    </source>
</evidence>
<dbReference type="Pfam" id="PF03450">
    <property type="entry name" value="CO_deh_flav_C"/>
    <property type="match status" value="1"/>
</dbReference>
<evidence type="ECO:0000256" key="1">
    <source>
        <dbReference type="ARBA" id="ARBA00022630"/>
    </source>
</evidence>
<dbReference type="InterPro" id="IPR016169">
    <property type="entry name" value="FAD-bd_PCMH_sub2"/>
</dbReference>
<dbReference type="PANTHER" id="PTHR42659">
    <property type="entry name" value="XANTHINE DEHYDROGENASE SUBUNIT C-RELATED"/>
    <property type="match status" value="1"/>
</dbReference>
<dbReference type="SUPFAM" id="SSF55447">
    <property type="entry name" value="CO dehydrogenase flavoprotein C-terminal domain-like"/>
    <property type="match status" value="1"/>
</dbReference>
<feature type="domain" description="FAD-binding PCMH-type" evidence="4">
    <location>
        <begin position="1"/>
        <end position="178"/>
    </location>
</feature>
<dbReference type="STRING" id="1834516.BL253_29790"/>
<dbReference type="OrthoDB" id="9793944at2"/>